<keyword evidence="4" id="KW-1185">Reference proteome</keyword>
<dbReference type="InterPro" id="IPR036812">
    <property type="entry name" value="NAD(P)_OxRdtase_dom_sf"/>
</dbReference>
<keyword evidence="1" id="KW-0560">Oxidoreductase</keyword>
<accession>A0AAJ0GEJ7</accession>
<sequence length="147" mass="16012">MRGGLVAHLRHSLHWVLIYSNSPAAAGLFAGNHKNIKTGDRFDTLHLIGQTYAKGYLKDNITAAVDRVIELVEKHGINGHAAALRWTVHHSKLEAERGHAVIIAASNVAQLNSNFDFIEQGPLPDEVLEAINRVHGEVAGSGFPYHA</sequence>
<feature type="domain" description="NADP-dependent oxidoreductase" evidence="2">
    <location>
        <begin position="18"/>
        <end position="133"/>
    </location>
</feature>
<protein>
    <recommendedName>
        <fullName evidence="2">NADP-dependent oxidoreductase domain-containing protein</fullName>
    </recommendedName>
</protein>
<dbReference type="EMBL" id="JAWDJX010000007">
    <property type="protein sequence ID" value="KAK3056005.1"/>
    <property type="molecule type" value="Genomic_DNA"/>
</dbReference>
<dbReference type="InterPro" id="IPR023210">
    <property type="entry name" value="NADP_OxRdtase_dom"/>
</dbReference>
<reference evidence="3" key="1">
    <citation type="submission" date="2023-04" db="EMBL/GenBank/DDBJ databases">
        <title>Black Yeasts Isolated from many extreme environments.</title>
        <authorList>
            <person name="Coleine C."/>
            <person name="Stajich J.E."/>
            <person name="Selbmann L."/>
        </authorList>
    </citation>
    <scope>NUCLEOTIDE SEQUENCE</scope>
    <source>
        <strain evidence="3">CCFEE 5312</strain>
    </source>
</reference>
<name>A0AAJ0GEJ7_9PEZI</name>
<comment type="caution">
    <text evidence="3">The sequence shown here is derived from an EMBL/GenBank/DDBJ whole genome shotgun (WGS) entry which is preliminary data.</text>
</comment>
<dbReference type="GO" id="GO:0016491">
    <property type="term" value="F:oxidoreductase activity"/>
    <property type="evidence" value="ECO:0007669"/>
    <property type="project" value="UniProtKB-KW"/>
</dbReference>
<gene>
    <name evidence="3" type="ORF">LTR09_003239</name>
</gene>
<evidence type="ECO:0000313" key="3">
    <source>
        <dbReference type="EMBL" id="KAK3056005.1"/>
    </source>
</evidence>
<proteinExistence type="predicted"/>
<organism evidence="3 4">
    <name type="scientific">Extremus antarcticus</name>
    <dbReference type="NCBI Taxonomy" id="702011"/>
    <lineage>
        <taxon>Eukaryota</taxon>
        <taxon>Fungi</taxon>
        <taxon>Dikarya</taxon>
        <taxon>Ascomycota</taxon>
        <taxon>Pezizomycotina</taxon>
        <taxon>Dothideomycetes</taxon>
        <taxon>Dothideomycetidae</taxon>
        <taxon>Mycosphaerellales</taxon>
        <taxon>Extremaceae</taxon>
        <taxon>Extremus</taxon>
    </lineage>
</organism>
<dbReference type="Proteomes" id="UP001271007">
    <property type="component" value="Unassembled WGS sequence"/>
</dbReference>
<evidence type="ECO:0000259" key="2">
    <source>
        <dbReference type="Pfam" id="PF00248"/>
    </source>
</evidence>
<evidence type="ECO:0000313" key="4">
    <source>
        <dbReference type="Proteomes" id="UP001271007"/>
    </source>
</evidence>
<dbReference type="SUPFAM" id="SSF51430">
    <property type="entry name" value="NAD(P)-linked oxidoreductase"/>
    <property type="match status" value="1"/>
</dbReference>
<dbReference type="Gene3D" id="3.20.20.100">
    <property type="entry name" value="NADP-dependent oxidoreductase domain"/>
    <property type="match status" value="1"/>
</dbReference>
<dbReference type="AlphaFoldDB" id="A0AAJ0GEJ7"/>
<evidence type="ECO:0000256" key="1">
    <source>
        <dbReference type="ARBA" id="ARBA00023002"/>
    </source>
</evidence>
<dbReference type="Pfam" id="PF00248">
    <property type="entry name" value="Aldo_ket_red"/>
    <property type="match status" value="1"/>
</dbReference>